<keyword evidence="3" id="KW-1185">Reference proteome</keyword>
<gene>
    <name evidence="2" type="ORF">BCR44DRAFT_1425263</name>
</gene>
<name>A0A1Y2I0Z1_9FUNG</name>
<keyword evidence="1" id="KW-1133">Transmembrane helix</keyword>
<feature type="non-terminal residue" evidence="2">
    <location>
        <position position="52"/>
    </location>
</feature>
<reference evidence="2 3" key="1">
    <citation type="submission" date="2016-07" db="EMBL/GenBank/DDBJ databases">
        <title>Pervasive Adenine N6-methylation of Active Genes in Fungi.</title>
        <authorList>
            <consortium name="DOE Joint Genome Institute"/>
            <person name="Mondo S.J."/>
            <person name="Dannebaum R.O."/>
            <person name="Kuo R.C."/>
            <person name="Labutti K."/>
            <person name="Haridas S."/>
            <person name="Kuo A."/>
            <person name="Salamov A."/>
            <person name="Ahrendt S.R."/>
            <person name="Lipzen A."/>
            <person name="Sullivan W."/>
            <person name="Andreopoulos W.B."/>
            <person name="Clum A."/>
            <person name="Lindquist E."/>
            <person name="Daum C."/>
            <person name="Ramamoorthy G.K."/>
            <person name="Gryganskyi A."/>
            <person name="Culley D."/>
            <person name="Magnuson J.K."/>
            <person name="James T.Y."/>
            <person name="O'Malley M.A."/>
            <person name="Stajich J.E."/>
            <person name="Spatafora J.W."/>
            <person name="Visel A."/>
            <person name="Grigoriev I.V."/>
        </authorList>
    </citation>
    <scope>NUCLEOTIDE SEQUENCE [LARGE SCALE GENOMIC DNA]</scope>
    <source>
        <strain evidence="2 3">PL171</strain>
    </source>
</reference>
<dbReference type="AlphaFoldDB" id="A0A1Y2I0Z1"/>
<accession>A0A1Y2I0Z1</accession>
<evidence type="ECO:0000313" key="2">
    <source>
        <dbReference type="EMBL" id="ORZ40538.1"/>
    </source>
</evidence>
<proteinExistence type="predicted"/>
<dbReference type="Proteomes" id="UP000193411">
    <property type="component" value="Unassembled WGS sequence"/>
</dbReference>
<evidence type="ECO:0000256" key="1">
    <source>
        <dbReference type="SAM" id="Phobius"/>
    </source>
</evidence>
<feature type="transmembrane region" description="Helical" evidence="1">
    <location>
        <begin position="14"/>
        <end position="34"/>
    </location>
</feature>
<keyword evidence="1" id="KW-0472">Membrane</keyword>
<keyword evidence="1" id="KW-0812">Transmembrane</keyword>
<protein>
    <submittedName>
        <fullName evidence="2">Uncharacterized protein</fullName>
    </submittedName>
</protein>
<comment type="caution">
    <text evidence="2">The sequence shown here is derived from an EMBL/GenBank/DDBJ whole genome shotgun (WGS) entry which is preliminary data.</text>
</comment>
<sequence>MPALRLFSVGERSLMASFSIALVVPFSVVVLVTFHPRCIFLTPLAITAGHLC</sequence>
<dbReference type="EMBL" id="MCFL01000003">
    <property type="protein sequence ID" value="ORZ40538.1"/>
    <property type="molecule type" value="Genomic_DNA"/>
</dbReference>
<organism evidence="2 3">
    <name type="scientific">Catenaria anguillulae PL171</name>
    <dbReference type="NCBI Taxonomy" id="765915"/>
    <lineage>
        <taxon>Eukaryota</taxon>
        <taxon>Fungi</taxon>
        <taxon>Fungi incertae sedis</taxon>
        <taxon>Blastocladiomycota</taxon>
        <taxon>Blastocladiomycetes</taxon>
        <taxon>Blastocladiales</taxon>
        <taxon>Catenariaceae</taxon>
        <taxon>Catenaria</taxon>
    </lineage>
</organism>
<evidence type="ECO:0000313" key="3">
    <source>
        <dbReference type="Proteomes" id="UP000193411"/>
    </source>
</evidence>